<sequence>MRLALTSADLLQLAQTPVERAAATCLRLGRGGWILGPREPDGQRASLVAIDAEALHERLAAGDTFAELLAANGSWQVAGATAGQHLQVVTGLHHTWQQARVVDLAGAQRVTGQGVELFVTRCGLYLSTDRQGELSDVGELEAARLVYRLPTMRENGLPPTLLAARHARRLVESLATPADAGIERARAGARAAAVVTELLRHTVGADVRAQRGIAAQLLVDQLGSQAAARTDLGIGKSTLSELLSGR</sequence>
<keyword evidence="2" id="KW-1185">Reference proteome</keyword>
<dbReference type="EMBL" id="JBHSOD010000020">
    <property type="protein sequence ID" value="MFC5886768.1"/>
    <property type="molecule type" value="Genomic_DNA"/>
</dbReference>
<evidence type="ECO:0000313" key="1">
    <source>
        <dbReference type="EMBL" id="MFC5886768.1"/>
    </source>
</evidence>
<protein>
    <recommendedName>
        <fullName evidence="3">Transcriptional regulator</fullName>
    </recommendedName>
</protein>
<gene>
    <name evidence="1" type="ORF">ACFP0N_17520</name>
</gene>
<dbReference type="RefSeq" id="WP_345330667.1">
    <property type="nucleotide sequence ID" value="NZ_BAAAVH010000123.1"/>
</dbReference>
<name>A0ABW1EYR9_9ACTN</name>
<reference evidence="2" key="1">
    <citation type="journal article" date="2019" name="Int. J. Syst. Evol. Microbiol.">
        <title>The Global Catalogue of Microorganisms (GCM) 10K type strain sequencing project: providing services to taxonomists for standard genome sequencing and annotation.</title>
        <authorList>
            <consortium name="The Broad Institute Genomics Platform"/>
            <consortium name="The Broad Institute Genome Sequencing Center for Infectious Disease"/>
            <person name="Wu L."/>
            <person name="Ma J."/>
        </authorList>
    </citation>
    <scope>NUCLEOTIDE SEQUENCE [LARGE SCALE GENOMIC DNA]</scope>
    <source>
        <strain evidence="2">CGMCC 4.1469</strain>
    </source>
</reference>
<dbReference type="Proteomes" id="UP001596067">
    <property type="component" value="Unassembled WGS sequence"/>
</dbReference>
<accession>A0ABW1EYR9</accession>
<proteinExistence type="predicted"/>
<comment type="caution">
    <text evidence="1">The sequence shown here is derived from an EMBL/GenBank/DDBJ whole genome shotgun (WGS) entry which is preliminary data.</text>
</comment>
<evidence type="ECO:0000313" key="2">
    <source>
        <dbReference type="Proteomes" id="UP001596067"/>
    </source>
</evidence>
<evidence type="ECO:0008006" key="3">
    <source>
        <dbReference type="Google" id="ProtNLM"/>
    </source>
</evidence>
<organism evidence="1 2">
    <name type="scientific">Kitasatospora aburaviensis</name>
    <dbReference type="NCBI Taxonomy" id="67265"/>
    <lineage>
        <taxon>Bacteria</taxon>
        <taxon>Bacillati</taxon>
        <taxon>Actinomycetota</taxon>
        <taxon>Actinomycetes</taxon>
        <taxon>Kitasatosporales</taxon>
        <taxon>Streptomycetaceae</taxon>
        <taxon>Kitasatospora</taxon>
    </lineage>
</organism>